<dbReference type="EMBL" id="BRXX01000587">
    <property type="protein sequence ID" value="GMH48826.1"/>
    <property type="molecule type" value="Genomic_DNA"/>
</dbReference>
<evidence type="ECO:0000256" key="1">
    <source>
        <dbReference type="SAM" id="MobiDB-lite"/>
    </source>
</evidence>
<reference evidence="3" key="1">
    <citation type="journal article" date="2023" name="Commun. Biol.">
        <title>Genome analysis of Parmales, the sister group of diatoms, reveals the evolutionary specialization of diatoms from phago-mixotrophs to photoautotrophs.</title>
        <authorList>
            <person name="Ban H."/>
            <person name="Sato S."/>
            <person name="Yoshikawa S."/>
            <person name="Yamada K."/>
            <person name="Nakamura Y."/>
            <person name="Ichinomiya M."/>
            <person name="Sato N."/>
            <person name="Blanc-Mathieu R."/>
            <person name="Endo H."/>
            <person name="Kuwata A."/>
            <person name="Ogata H."/>
        </authorList>
    </citation>
    <scope>NUCLEOTIDE SEQUENCE [LARGE SCALE GENOMIC DNA]</scope>
    <source>
        <strain evidence="3">NIES 3699</strain>
    </source>
</reference>
<proteinExistence type="predicted"/>
<evidence type="ECO:0000313" key="2">
    <source>
        <dbReference type="EMBL" id="GMH48826.1"/>
    </source>
</evidence>
<organism evidence="2 3">
    <name type="scientific">Triparma verrucosa</name>
    <dbReference type="NCBI Taxonomy" id="1606542"/>
    <lineage>
        <taxon>Eukaryota</taxon>
        <taxon>Sar</taxon>
        <taxon>Stramenopiles</taxon>
        <taxon>Ochrophyta</taxon>
        <taxon>Bolidophyceae</taxon>
        <taxon>Parmales</taxon>
        <taxon>Triparmaceae</taxon>
        <taxon>Triparma</taxon>
    </lineage>
</organism>
<name>A0A9W6ZAR5_9STRA</name>
<gene>
    <name evidence="2" type="ORF">TrVE_jg4018</name>
</gene>
<dbReference type="Proteomes" id="UP001165160">
    <property type="component" value="Unassembled WGS sequence"/>
</dbReference>
<comment type="caution">
    <text evidence="2">The sequence shown here is derived from an EMBL/GenBank/DDBJ whole genome shotgun (WGS) entry which is preliminary data.</text>
</comment>
<protein>
    <submittedName>
        <fullName evidence="2">Uncharacterized protein</fullName>
    </submittedName>
</protein>
<keyword evidence="3" id="KW-1185">Reference proteome</keyword>
<accession>A0A9W6ZAR5</accession>
<evidence type="ECO:0000313" key="3">
    <source>
        <dbReference type="Proteomes" id="UP001165160"/>
    </source>
</evidence>
<feature type="region of interest" description="Disordered" evidence="1">
    <location>
        <begin position="115"/>
        <end position="134"/>
    </location>
</feature>
<sequence length="134" mass="15344">MSSCGMKLPWGFICGYPTKNGDLYGGSMYVQSASANLTPQGKAIRESSVIFSGKGGDGSIGFPTCKYKYQPVKDGIHFVACWQHEKFRRERVEREKGFRDYEVNVAEVFWNKEEDEDNKKDNKKVKKEKVKEEE</sequence>
<dbReference type="AlphaFoldDB" id="A0A9W6ZAR5"/>